<sequence>MPLCSFETALRAKHEVVITQVRPQDAPLRVEVRRGKTAVCSAEDDHFGTMMMAARERIALISGIDTVTILFAPLVTNGVKDIVKDIGSPALARP</sequence>
<dbReference type="EMBL" id="JABSTR010001028">
    <property type="protein sequence ID" value="KAH9383236.1"/>
    <property type="molecule type" value="Genomic_DNA"/>
</dbReference>
<organism evidence="1 2">
    <name type="scientific">Haemaphysalis longicornis</name>
    <name type="common">Bush tick</name>
    <dbReference type="NCBI Taxonomy" id="44386"/>
    <lineage>
        <taxon>Eukaryota</taxon>
        <taxon>Metazoa</taxon>
        <taxon>Ecdysozoa</taxon>
        <taxon>Arthropoda</taxon>
        <taxon>Chelicerata</taxon>
        <taxon>Arachnida</taxon>
        <taxon>Acari</taxon>
        <taxon>Parasitiformes</taxon>
        <taxon>Ixodida</taxon>
        <taxon>Ixodoidea</taxon>
        <taxon>Ixodidae</taxon>
        <taxon>Haemaphysalinae</taxon>
        <taxon>Haemaphysalis</taxon>
    </lineage>
</organism>
<dbReference type="AlphaFoldDB" id="A0A9J6H7I5"/>
<name>A0A9J6H7I5_HAELO</name>
<comment type="caution">
    <text evidence="1">The sequence shown here is derived from an EMBL/GenBank/DDBJ whole genome shotgun (WGS) entry which is preliminary data.</text>
</comment>
<proteinExistence type="predicted"/>
<reference evidence="1 2" key="1">
    <citation type="journal article" date="2020" name="Cell">
        <title>Large-Scale Comparative Analyses of Tick Genomes Elucidate Their Genetic Diversity and Vector Capacities.</title>
        <authorList>
            <consortium name="Tick Genome and Microbiome Consortium (TIGMIC)"/>
            <person name="Jia N."/>
            <person name="Wang J."/>
            <person name="Shi W."/>
            <person name="Du L."/>
            <person name="Sun Y."/>
            <person name="Zhan W."/>
            <person name="Jiang J.F."/>
            <person name="Wang Q."/>
            <person name="Zhang B."/>
            <person name="Ji P."/>
            <person name="Bell-Sakyi L."/>
            <person name="Cui X.M."/>
            <person name="Yuan T.T."/>
            <person name="Jiang B.G."/>
            <person name="Yang W.F."/>
            <person name="Lam T.T."/>
            <person name="Chang Q.C."/>
            <person name="Ding S.J."/>
            <person name="Wang X.J."/>
            <person name="Zhu J.G."/>
            <person name="Ruan X.D."/>
            <person name="Zhao L."/>
            <person name="Wei J.T."/>
            <person name="Ye R.Z."/>
            <person name="Que T.C."/>
            <person name="Du C.H."/>
            <person name="Zhou Y.H."/>
            <person name="Cheng J.X."/>
            <person name="Dai P.F."/>
            <person name="Guo W.B."/>
            <person name="Han X.H."/>
            <person name="Huang E.J."/>
            <person name="Li L.F."/>
            <person name="Wei W."/>
            <person name="Gao Y.C."/>
            <person name="Liu J.Z."/>
            <person name="Shao H.Z."/>
            <person name="Wang X."/>
            <person name="Wang C.C."/>
            <person name="Yang T.C."/>
            <person name="Huo Q.B."/>
            <person name="Li W."/>
            <person name="Chen H.Y."/>
            <person name="Chen S.E."/>
            <person name="Zhou L.G."/>
            <person name="Ni X.B."/>
            <person name="Tian J.H."/>
            <person name="Sheng Y."/>
            <person name="Liu T."/>
            <person name="Pan Y.S."/>
            <person name="Xia L.Y."/>
            <person name="Li J."/>
            <person name="Zhao F."/>
            <person name="Cao W.C."/>
        </authorList>
    </citation>
    <scope>NUCLEOTIDE SEQUENCE [LARGE SCALE GENOMIC DNA]</scope>
    <source>
        <strain evidence="1">HaeL-2018</strain>
    </source>
</reference>
<keyword evidence="2" id="KW-1185">Reference proteome</keyword>
<protein>
    <submittedName>
        <fullName evidence="1">Uncharacterized protein</fullName>
    </submittedName>
</protein>
<dbReference type="Proteomes" id="UP000821853">
    <property type="component" value="Unassembled WGS sequence"/>
</dbReference>
<evidence type="ECO:0000313" key="1">
    <source>
        <dbReference type="EMBL" id="KAH9383236.1"/>
    </source>
</evidence>
<dbReference type="VEuPathDB" id="VectorBase:HLOH_047504"/>
<gene>
    <name evidence="1" type="ORF">HPB48_024307</name>
</gene>
<evidence type="ECO:0000313" key="2">
    <source>
        <dbReference type="Proteomes" id="UP000821853"/>
    </source>
</evidence>
<accession>A0A9J6H7I5</accession>